<keyword evidence="4" id="KW-1185">Reference proteome</keyword>
<dbReference type="InterPro" id="IPR021729">
    <property type="entry name" value="DUF3298"/>
</dbReference>
<sequence length="274" mass="31198">MRNSMAIMALSSLLLCMSCKKNETAVPAGQKTENKKTEEFVVDSVKVDESTQITDSLKVTYASTLLVFPSLQNKALLDSIYGDKDIKDFSKAGIESYLENKKKKYFHSIANDNKDWVSDITRAENWYSRSNMKLVSNANGYMHIRYMGNAYIGGAHDEYSYSERVFDLKNNRKLELKDVTSMPTIAIEGILMKNIDKINSGTQDQNGEVKNSEMLLVDKIPATGNFYFDDKNLYFHYSPYEIAAFAAGDIVIPISWEELKSTLNEEFKERMNIK</sequence>
<feature type="signal peptide" evidence="1">
    <location>
        <begin position="1"/>
        <end position="21"/>
    </location>
</feature>
<evidence type="ECO:0000313" key="4">
    <source>
        <dbReference type="Proteomes" id="UP000256257"/>
    </source>
</evidence>
<name>A0A3D9AZU9_9FLAO</name>
<dbReference type="Proteomes" id="UP000256257">
    <property type="component" value="Unassembled WGS sequence"/>
</dbReference>
<gene>
    <name evidence="3" type="ORF">DRF67_14555</name>
</gene>
<dbReference type="OrthoDB" id="594879at2"/>
<comment type="caution">
    <text evidence="3">The sequence shown here is derived from an EMBL/GenBank/DDBJ whole genome shotgun (WGS) entry which is preliminary data.</text>
</comment>
<proteinExistence type="predicted"/>
<protein>
    <submittedName>
        <fullName evidence="3">DUF3298 domain-containing protein</fullName>
    </submittedName>
</protein>
<dbReference type="Gene3D" id="3.90.640.20">
    <property type="entry name" value="Heat-shock cognate protein, ATPase"/>
    <property type="match status" value="1"/>
</dbReference>
<reference evidence="3 4" key="1">
    <citation type="submission" date="2018-06" db="EMBL/GenBank/DDBJ databases">
        <title>Novel Chryseobacterium species.</title>
        <authorList>
            <person name="Newman J."/>
            <person name="Hugo C."/>
            <person name="Oosthuizen L."/>
            <person name="Charimba G."/>
        </authorList>
    </citation>
    <scope>NUCLEOTIDE SEQUENCE [LARGE SCALE GENOMIC DNA]</scope>
    <source>
        <strain evidence="3 4">7_F195</strain>
    </source>
</reference>
<evidence type="ECO:0000313" key="3">
    <source>
        <dbReference type="EMBL" id="REC46492.1"/>
    </source>
</evidence>
<dbReference type="RefSeq" id="WP_115929021.1">
    <property type="nucleotide sequence ID" value="NZ_QNVV01000013.1"/>
</dbReference>
<feature type="chain" id="PRO_5017745042" evidence="1">
    <location>
        <begin position="22"/>
        <end position="274"/>
    </location>
</feature>
<dbReference type="EMBL" id="QNVV01000013">
    <property type="protein sequence ID" value="REC46492.1"/>
    <property type="molecule type" value="Genomic_DNA"/>
</dbReference>
<dbReference type="AlphaFoldDB" id="A0A3D9AZU9"/>
<evidence type="ECO:0000256" key="1">
    <source>
        <dbReference type="SAM" id="SignalP"/>
    </source>
</evidence>
<dbReference type="Gene3D" id="3.30.565.40">
    <property type="entry name" value="Fervidobacterium nodosum Rt17-B1 like"/>
    <property type="match status" value="1"/>
</dbReference>
<evidence type="ECO:0000259" key="2">
    <source>
        <dbReference type="Pfam" id="PF11738"/>
    </source>
</evidence>
<dbReference type="Pfam" id="PF11738">
    <property type="entry name" value="DUF3298"/>
    <property type="match status" value="1"/>
</dbReference>
<feature type="domain" description="DUF3298" evidence="2">
    <location>
        <begin position="191"/>
        <end position="257"/>
    </location>
</feature>
<dbReference type="InterPro" id="IPR037126">
    <property type="entry name" value="PdaC/RsiV-like_sf"/>
</dbReference>
<organism evidence="3 4">
    <name type="scientific">Chryseobacterium pennipullorum</name>
    <dbReference type="NCBI Taxonomy" id="2258963"/>
    <lineage>
        <taxon>Bacteria</taxon>
        <taxon>Pseudomonadati</taxon>
        <taxon>Bacteroidota</taxon>
        <taxon>Flavobacteriia</taxon>
        <taxon>Flavobacteriales</taxon>
        <taxon>Weeksellaceae</taxon>
        <taxon>Chryseobacterium group</taxon>
        <taxon>Chryseobacterium</taxon>
    </lineage>
</organism>
<keyword evidence="1" id="KW-0732">Signal</keyword>
<accession>A0A3D9AZU9</accession>